<dbReference type="Pfam" id="PF25794">
    <property type="entry name" value="SACS"/>
    <property type="match status" value="3"/>
</dbReference>
<dbReference type="InterPro" id="IPR036869">
    <property type="entry name" value="J_dom_sf"/>
</dbReference>
<dbReference type="PhylomeDB" id="T1J4U3"/>
<feature type="compositionally biased region" description="Acidic residues" evidence="1">
    <location>
        <begin position="3920"/>
        <end position="3935"/>
    </location>
</feature>
<dbReference type="EMBL" id="JH431849">
    <property type="status" value="NOT_ANNOTATED_CDS"/>
    <property type="molecule type" value="Genomic_DNA"/>
</dbReference>
<feature type="region of interest" description="Disordered" evidence="1">
    <location>
        <begin position="3920"/>
        <end position="3946"/>
    </location>
</feature>
<evidence type="ECO:0000256" key="1">
    <source>
        <dbReference type="SAM" id="MobiDB-lite"/>
    </source>
</evidence>
<dbReference type="InterPro" id="IPR058210">
    <property type="entry name" value="SACS/Nov_dom"/>
</dbReference>
<sequence>MAESPASFGQKLPTLIKYLSGILEDYPAGSQILKELLQNSEDAGATSMKILYDTNSYGIELEKFSHPDLVACQGPSLCIFNNAKFTEKDWFGIQHLNDSCKKDDVEKIGKFGLGFNSVYHVTDTPWMISGTRIGIFEPTEKIFSSSGYDWDLTDEQKTKELAKFADQFEPIIETIMNLHSGEVNIFDNWNYDHTLFRFPLRNKKSVLSSTTYKDSDVRELLESFKKEANDVLLFLTHIERVTVLNWEKNQSITTAYEVQIVDQMKNLDDQRRTLLKQIERLLALRKRKEKFEEVKRVMQFTIIQSSAENEFSEEWVVVHYVPNEQIAKQSWILQQHKTVNRIPWVSIAAKVADPGVLKGRTFCFLPLPLNAENMTGLPVHLNGYFGLESNRRNLKWTSSDQKSESARWNEALRNEVFPRAYVQLIKHYQKNFPDVAYQLWPDSTKVQKRWKPFLKPFFQSLFKGNIIKISSPEGKWVGLGDTVYFDNLDVEVDDQHLVEKIRWWLDLVKAPYARVPKHVISALKDKNYSGANNIAYVNPYFVREMIIKFDLDWSTIDINNRKNLLEYLVNYSSSNSKAAEFLEDLPLIPLADDSFGVLSTKFEKKFLLMKKEVQDLLLPMKNRTVQLSLLSKKSGKFLETLSKNSKYNVQLVDKLSFPTLLKECLPSDWSEKQHTTHDFNGDSFPKGKWLDELWKFLNDSYKTDLTDFVGLTILHLRVDNNSSSLLALPDRNESMLLIAKSFPPRIETLLVNAGIVLVPGTLLKQHEVLKYYIHKGDAKGFIDLLNIFDVEKLTATLNTNEDILNELKSFIVKNLEQMPPNSKKILQKLPLFEILKWPHTMCPADNITNVSIEFCIQSGESYSGFKDAVDIRKELKTDKILINCQDKKMEKLVQWLSIEFISINELAKSVIENNHNYTLEEFSNLMPWVMKQVSNIQRFKIKLMGIAFVESDKRALHHPQDLFDPSVEELTHLFDKESDRFPVGTFADVDVVGILRMFGLRTTIASVTSNELMKTAEFIRCNNNSTLPMKISTFLQILVQKWEKLNKNDLDKIKNIKLFKAKQHPPNGYPKNLPWFGADNGNELYEATRLVLETSADYVGSFFPVLGHELPPELSKKLGFLQLSNIPVSGFVQQLKAIADSQSKLTVSELPFIEAIIYTKLYQELSSKKPTEVKHCLENLGLQNWIWIQDKFVSAKEVVANCSLFSNGLEPYVYRLPPRLKEQGKILNFFYALGVQKCDGLDVAMNVYQKIQDKYSSARVDNFGNDQSQDLNYVLQILNLISTKIGDEDDIAVPISHEGDGLLFLPAKECFYQDGGSYNVQLDNQDDRTFVHRSIPNETAVKLGAKSLINDVLDAEDFEQEQSIVKSLKDILQNYPAGSTVLCELLQNADDAKAGEVGLMLDMRSGKDWHESVLMHQMCWFQGPTLWVYNNAAFTDKDFVNIRKLRGATKQADSHKIGSFGIGFNCIYHITDVPSFVSGNSLVIFDPQRFCGLGARGKKYNLKAAKLFPDQFKPFEGVFGCDLTPQSGSGDVHYPDTLFRLPLRNSHTAEKSELGDKVYDLPRMCELIKSFADICNYVLLFLQHVNELNIKFLPKTDENPKNAKDLLRVKCTKSSITGDTADIKNFIEASKEIISNKNFTTFAQTVKLLITTTATSDAASMDITNENETSARWLIQWSLSEGEALTMAKAKRGKNDGLMPAVAIAVHIDELKNGKYKVKPIEGSAFCYLPLPIKTGLPFHIHATFALASNRREIWKKSPGDLDPQKACWNTALKKENLVSCLLQLLDKFKELDQSNQLDGYGYSSLWPDLSNGEFDDFVKEFYLKLVNENKRRLWKANTDDESTWVTFSKARFLTLSSTWTSEFKTAAEDVVKQFLKNKRLECKLVPLTTKCEKFLSNDLSTNTKLKEQISKTKCIPVAPSGNTRMCPKDLVSSFGEIAKLYTEDEEKFAYGELFNKRDIQTVLVRLGMADKPSHEILLDRAKSVGTLVKSGDMDEARKRSAIILQFLSSDEIANIPYKEYLHVPFLFKLDKPSDWPDILPWFQSRNDEIVYPPHKLTAKHFRHCVGSVSPIWHAEGLDKFAEQRVMSRLKFGGHLLVQQVVNQLKEIDKLSSEQSKKHSDKVTGIVKSCFAELLTKLPETKSKKQQPSKEQQWQQRNQEETVTALKGLKNCKVLTFSDVGTVPFDSVCIHGTTQGTYLFTTKDTCYGDYTDLLKIIGVRSNFCAVDYINALKRMKEDYPNGPLPVKLLEVVSNICLQLNGCLKATPSELVKKYQSEVFLPDKTGTLLPSNDLFYWELEDVDIPKRLTEEKISFCNDNFITREVAVRLGVRIHREHFVKSFYHPFGNPFGQGEPLTTRIGNILKQYNNKEDLLREMIQNADDSGATEIKFILDQRKLKTDKLLSEGWKNLQGAALVVCNNRPFKEENYEGIKNLGSGSKGEDCQSTGRFGIGFNTVYHITDAPMFLSNGECLCILDPCLEYAPTANKCEPGGIFNVNDDFKALYADVVQGFRPIIDIVWKNSTIFRLPLRTSKMAESSKIGKEITTVDESGETVNNVKFSAKVADDENRVNKNKFGEAITHYAHTHKPVTQFYEMQIHDSSKNSPSAWLISQRLGVLNVCDAAKFSELKLLPHVSIAVPLDYSYEQPFKVYVTQPLAGEISLPMHINGTFMPDQGRKQLLIKGDSLGKDWNEYLLINELAPLYVETLENLKDKTTIKWRETADETNVQDDIMKQYEKQLAMTDNSLPGFVECTLMNEVYRLIHHDKRSLFFGLIQCNLKIDQLWLSTTNGHIDELDESKLTQFSVNHIRELLTKVHFPKFHTRFNEILKEMGKILEVPIPRLTSLGVCEFLKDTSDTLIVKEENLATLPANLESTFINETEVKHCLEYILNDKDADLEEIPLLLTADGQLRRFKEKRPHYRHKYLEVLPKQSHLFIHQIMDLIKMPKRFCKKFNIQALALHLPDEIPELRSDKPIEDPSRAWNSKLQHVLQFISEKFGSKKIETTDLTPLDNWALFPVICQEKKYLVPFRMISTVVRSVHDGSDLELLTSDDKRHLLEFIAVNHAHFIPRIRDNTNYDDMIKSFPLFQTLEGRFVTLEDGDCQYIACNEETEGAEIDKLQQLKNAILLKPTSIYNKDLFVRLGIKSLTVFAMYCEHIIPCLQYISGEARVKHFAWIKEKEKLMTMVQSTELRKLLGNVKIVEVSLGIFKAINEFYEDEVDLFKAMLPFENFIPESFWNLIRNLYASKDQFSKKEWKKFFHKLGLIKTPTADKFLHLASSLETWPNLEELEKNSKLLVTYLMKNEKLYLNDQFLQKLATVKFVYHYPISENLKLIYPQDSRFSSKLICYRNSVACDWQNICWSVASLLPSWSTEESSRLNPVNLKWKLEPDFEDVVLHMENVCNTLQKKKLMEHAETDENINCSNQVKCQRNVLEHMLKYLQENTVKTQLYIARIKNIPCILVDNGRKMVCPKSVVIEKFEECPPFLYILPDECYSFIDVLRKLGTERNVACHHYCSVLSELYSHCVNEPIKDPNLKQSLVTAYRGFLDYLCQLPADSSENLNFDCLYLPDENWVMQRSTDVIVYDDLFGTDSIQENKWNVQIIAEGNTPMAKYATALLNKLPESMKPKQIKQFLSETLSSDTSQCHVEDCNNKRNVARLLQNSQLVRAVVKLINLGEMHEKEPAEQNTMADEFNSVIVKCYDILKIDVFNKETFELIVKKDIATYLKLKDGEPTNLMISHDANNKLLKQSLIDNLVKVIASSCPLGSAQHKAHLTAVLDNLDLDNITQSLEGIQERYIREKDKSYESCLPPLGSVLQQDLVCLLDNYAYNYYKVGEYIACLLDSGEEDGNIDDKTYIFAQITRECESMSFDSRASKQYFVDIGTAKSIKKSTWEIFKFINVKEKMENYFPVVVGVANDHSEEDSGEESLSEDEHPEESIPTEDPRFTKSLPEVMDEITDQLEEIWKLPKRDRERAIKRMYLTWHPDKSPPDKKEFCEEAFKYLKNEITRLEKGLPRKKKGEKTSEKEEKESPKASPEWEDFFKEWNRFAEEERSSREDYFRRARDNFSWSGRSYGVPPTFETNNIPEAKLWLRQAKHDLESAENDLLVTGYHLEWIFFKCYQIAEKSLKAIQFTTSTRCSRSRSLTDIAREICDSDVNDAVAITLAVKRMEQRGVSETQTLYPSSGRIPFNAYLERHEDCKQVVNHASELCSIASAIVNNAKSRD</sequence>
<accession>T1J4U3</accession>
<evidence type="ECO:0000313" key="5">
    <source>
        <dbReference type="Proteomes" id="UP000014500"/>
    </source>
</evidence>
<evidence type="ECO:0000259" key="2">
    <source>
        <dbReference type="Pfam" id="PF05168"/>
    </source>
</evidence>
<feature type="domain" description="Sacsin/Nov" evidence="3">
    <location>
        <begin position="15"/>
        <end position="251"/>
    </location>
</feature>
<dbReference type="PANTHER" id="PTHR46919">
    <property type="entry name" value="ZINC FINGER, C3HC4 TYPE (RING FINGER) FAMILY PROTEIN"/>
    <property type="match status" value="1"/>
</dbReference>
<evidence type="ECO:0000313" key="4">
    <source>
        <dbReference type="EnsemblMetazoa" id="SMAR008639-PA"/>
    </source>
</evidence>
<feature type="domain" description="HEPN" evidence="2">
    <location>
        <begin position="4088"/>
        <end position="4213"/>
    </location>
</feature>
<dbReference type="eggNOG" id="ENOG502QQPY">
    <property type="taxonomic scope" value="Eukaryota"/>
</dbReference>
<name>T1J4U3_STRMM</name>
<dbReference type="Pfam" id="PF05168">
    <property type="entry name" value="HEPN"/>
    <property type="match status" value="1"/>
</dbReference>
<dbReference type="InterPro" id="IPR007842">
    <property type="entry name" value="HEPN_dom"/>
</dbReference>
<dbReference type="STRING" id="126957.T1J4U3"/>
<dbReference type="Gene3D" id="1.20.120.330">
    <property type="entry name" value="Nucleotidyltransferases domain 2"/>
    <property type="match status" value="1"/>
</dbReference>
<reference evidence="4" key="2">
    <citation type="submission" date="2015-02" db="UniProtKB">
        <authorList>
            <consortium name="EnsemblMetazoa"/>
        </authorList>
    </citation>
    <scope>IDENTIFICATION</scope>
</reference>
<keyword evidence="5" id="KW-1185">Reference proteome</keyword>
<dbReference type="InterPro" id="IPR036890">
    <property type="entry name" value="HATPase_C_sf"/>
</dbReference>
<dbReference type="Proteomes" id="UP000014500">
    <property type="component" value="Unassembled WGS sequence"/>
</dbReference>
<dbReference type="OMA" id="MCTRGHS"/>
<evidence type="ECO:0000259" key="3">
    <source>
        <dbReference type="Pfam" id="PF25794"/>
    </source>
</evidence>
<protein>
    <submittedName>
        <fullName evidence="4">Uncharacterized protein</fullName>
    </submittedName>
</protein>
<feature type="compositionally biased region" description="Basic and acidic residues" evidence="1">
    <location>
        <begin position="4021"/>
        <end position="4032"/>
    </location>
</feature>
<dbReference type="SUPFAM" id="SSF55874">
    <property type="entry name" value="ATPase domain of HSP90 chaperone/DNA topoisomerase II/histidine kinase"/>
    <property type="match status" value="3"/>
</dbReference>
<feature type="domain" description="Sacsin/Nov" evidence="3">
    <location>
        <begin position="1362"/>
        <end position="1602"/>
    </location>
</feature>
<dbReference type="HOGENOM" id="CLU_000100_0_0_1"/>
<dbReference type="Gene3D" id="1.10.287.110">
    <property type="entry name" value="DnaJ domain"/>
    <property type="match status" value="1"/>
</dbReference>
<reference evidence="5" key="1">
    <citation type="submission" date="2011-05" db="EMBL/GenBank/DDBJ databases">
        <authorList>
            <person name="Richards S.R."/>
            <person name="Qu J."/>
            <person name="Jiang H."/>
            <person name="Jhangiani S.N."/>
            <person name="Agravi P."/>
            <person name="Goodspeed R."/>
            <person name="Gross S."/>
            <person name="Mandapat C."/>
            <person name="Jackson L."/>
            <person name="Mathew T."/>
            <person name="Pu L."/>
            <person name="Thornton R."/>
            <person name="Saada N."/>
            <person name="Wilczek-Boney K.B."/>
            <person name="Lee S."/>
            <person name="Kovar C."/>
            <person name="Wu Y."/>
            <person name="Scherer S.E."/>
            <person name="Worley K.C."/>
            <person name="Muzny D.M."/>
            <person name="Gibbs R."/>
        </authorList>
    </citation>
    <scope>NUCLEOTIDE SEQUENCE</scope>
    <source>
        <strain evidence="5">Brora</strain>
    </source>
</reference>
<feature type="domain" description="Sacsin/Nov" evidence="3">
    <location>
        <begin position="2353"/>
        <end position="2549"/>
    </location>
</feature>
<organism evidence="4 5">
    <name type="scientific">Strigamia maritima</name>
    <name type="common">European centipede</name>
    <name type="synonym">Geophilus maritimus</name>
    <dbReference type="NCBI Taxonomy" id="126957"/>
    <lineage>
        <taxon>Eukaryota</taxon>
        <taxon>Metazoa</taxon>
        <taxon>Ecdysozoa</taxon>
        <taxon>Arthropoda</taxon>
        <taxon>Myriapoda</taxon>
        <taxon>Chilopoda</taxon>
        <taxon>Pleurostigmophora</taxon>
        <taxon>Geophilomorpha</taxon>
        <taxon>Linotaeniidae</taxon>
        <taxon>Strigamia</taxon>
    </lineage>
</organism>
<feature type="region of interest" description="Disordered" evidence="1">
    <location>
        <begin position="4014"/>
        <end position="4035"/>
    </location>
</feature>
<dbReference type="SUPFAM" id="SSF81593">
    <property type="entry name" value="Nucleotidyltransferase substrate binding subunit/domain"/>
    <property type="match status" value="1"/>
</dbReference>
<proteinExistence type="predicted"/>
<dbReference type="NCBIfam" id="NF047352">
    <property type="entry name" value="P_loop_sacsin"/>
    <property type="match status" value="3"/>
</dbReference>
<dbReference type="PANTHER" id="PTHR46919:SF2">
    <property type="entry name" value="SACSIN"/>
    <property type="match status" value="1"/>
</dbReference>
<dbReference type="EnsemblMetazoa" id="SMAR008639-RA">
    <property type="protein sequence ID" value="SMAR008639-PA"/>
    <property type="gene ID" value="SMAR008639"/>
</dbReference>